<feature type="domain" description="Dof-type" evidence="10">
    <location>
        <begin position="14"/>
        <end position="68"/>
    </location>
</feature>
<keyword evidence="1 9" id="KW-0479">Metal-binding</keyword>
<evidence type="ECO:0000313" key="11">
    <source>
        <dbReference type="EMBL" id="KAL3532174.1"/>
    </source>
</evidence>
<dbReference type="Pfam" id="PF02701">
    <property type="entry name" value="Zn_ribbon_Dof"/>
    <property type="match status" value="1"/>
</dbReference>
<evidence type="ECO:0000313" key="12">
    <source>
        <dbReference type="Proteomes" id="UP001630127"/>
    </source>
</evidence>
<sequence length="281" mass="31310">MERGWKSNVVEISPACPRCGSTNTKFCYYNNYSLTQPRYFCKGCRRYWTKGGSLRNIPVGGVCRKSRRGKPFRASSIEGNNVSPFRGFAGEPASLGQIGTTPILSNGSLAATAAEGSNNIDLALVYANFLNQKPEVEADKPHHHQIEIPILPNNDQFSSVESIHMDLMTNIQLSRESGFVEYRSLIDGNAFYFSGLESIEKQQASNYHELNQINNYTMPPPLPDEEELLRVSGGMVWSTTGSNDQIMFPSHANQFHQNGSQFNVSIELCNVLRPRSTTSFP</sequence>
<keyword evidence="4 9" id="KW-0805">Transcription regulation</keyword>
<evidence type="ECO:0000256" key="4">
    <source>
        <dbReference type="ARBA" id="ARBA00023015"/>
    </source>
</evidence>
<dbReference type="GO" id="GO:0003700">
    <property type="term" value="F:DNA-binding transcription factor activity"/>
    <property type="evidence" value="ECO:0007669"/>
    <property type="project" value="UniProtKB-UniRule"/>
</dbReference>
<reference evidence="11 12" key="1">
    <citation type="submission" date="2024-11" db="EMBL/GenBank/DDBJ databases">
        <title>A near-complete genome assembly of Cinchona calisaya.</title>
        <authorList>
            <person name="Lian D.C."/>
            <person name="Zhao X.W."/>
            <person name="Wei L."/>
        </authorList>
    </citation>
    <scope>NUCLEOTIDE SEQUENCE [LARGE SCALE GENOMIC DNA]</scope>
    <source>
        <tissue evidence="11">Nenye</tissue>
    </source>
</reference>
<dbReference type="GO" id="GO:0003677">
    <property type="term" value="F:DNA binding"/>
    <property type="evidence" value="ECO:0007669"/>
    <property type="project" value="UniProtKB-UniRule"/>
</dbReference>
<keyword evidence="6 9" id="KW-0804">Transcription</keyword>
<dbReference type="PROSITE" id="PS50884">
    <property type="entry name" value="ZF_DOF_2"/>
    <property type="match status" value="1"/>
</dbReference>
<keyword evidence="3 9" id="KW-0862">Zinc</keyword>
<dbReference type="InterPro" id="IPR003851">
    <property type="entry name" value="Znf_Dof"/>
</dbReference>
<evidence type="ECO:0000256" key="7">
    <source>
        <dbReference type="ARBA" id="ARBA00023242"/>
    </source>
</evidence>
<dbReference type="PROSITE" id="PS01361">
    <property type="entry name" value="ZF_DOF_1"/>
    <property type="match status" value="1"/>
</dbReference>
<name>A0ABD3AM69_9GENT</name>
<comment type="function">
    <text evidence="9">Transcription factor that binds specifically to a 5'-AA[AG]G-3' consensus core sequence.</text>
</comment>
<proteinExistence type="predicted"/>
<dbReference type="GO" id="GO:0008270">
    <property type="term" value="F:zinc ion binding"/>
    <property type="evidence" value="ECO:0007669"/>
    <property type="project" value="UniProtKB-KW"/>
</dbReference>
<dbReference type="PANTHER" id="PTHR31992">
    <property type="entry name" value="DOF ZINC FINGER PROTEIN DOF1.4-RELATED"/>
    <property type="match status" value="1"/>
</dbReference>
<dbReference type="EMBL" id="JBJUIK010000003">
    <property type="protein sequence ID" value="KAL3532174.1"/>
    <property type="molecule type" value="Genomic_DNA"/>
</dbReference>
<comment type="caution">
    <text evidence="11">The sequence shown here is derived from an EMBL/GenBank/DDBJ whole genome shotgun (WGS) entry which is preliminary data.</text>
</comment>
<dbReference type="GO" id="GO:0005634">
    <property type="term" value="C:nucleus"/>
    <property type="evidence" value="ECO:0007669"/>
    <property type="project" value="UniProtKB-SubCell"/>
</dbReference>
<protein>
    <recommendedName>
        <fullName evidence="9">Dof zinc finger protein</fullName>
    </recommendedName>
</protein>
<evidence type="ECO:0000256" key="3">
    <source>
        <dbReference type="ARBA" id="ARBA00022833"/>
    </source>
</evidence>
<dbReference type="InterPro" id="IPR045174">
    <property type="entry name" value="Dof"/>
</dbReference>
<keyword evidence="12" id="KW-1185">Reference proteome</keyword>
<dbReference type="PANTHER" id="PTHR31992:SF111">
    <property type="entry name" value="DOF ZINC FINGER PROTEIN DOF3.5"/>
    <property type="match status" value="1"/>
</dbReference>
<accession>A0ABD3AM69</accession>
<evidence type="ECO:0000256" key="9">
    <source>
        <dbReference type="RuleBase" id="RU369094"/>
    </source>
</evidence>
<dbReference type="AlphaFoldDB" id="A0ABD3AM69"/>
<evidence type="ECO:0000256" key="8">
    <source>
        <dbReference type="PROSITE-ProRule" id="PRU00071"/>
    </source>
</evidence>
<keyword evidence="2 8" id="KW-0863">Zinc-finger</keyword>
<keyword evidence="7 8" id="KW-0539">Nucleus</keyword>
<evidence type="ECO:0000256" key="6">
    <source>
        <dbReference type="ARBA" id="ARBA00023163"/>
    </source>
</evidence>
<gene>
    <name evidence="11" type="ORF">ACH5RR_005695</name>
</gene>
<organism evidence="11 12">
    <name type="scientific">Cinchona calisaya</name>
    <dbReference type="NCBI Taxonomy" id="153742"/>
    <lineage>
        <taxon>Eukaryota</taxon>
        <taxon>Viridiplantae</taxon>
        <taxon>Streptophyta</taxon>
        <taxon>Embryophyta</taxon>
        <taxon>Tracheophyta</taxon>
        <taxon>Spermatophyta</taxon>
        <taxon>Magnoliopsida</taxon>
        <taxon>eudicotyledons</taxon>
        <taxon>Gunneridae</taxon>
        <taxon>Pentapetalae</taxon>
        <taxon>asterids</taxon>
        <taxon>lamiids</taxon>
        <taxon>Gentianales</taxon>
        <taxon>Rubiaceae</taxon>
        <taxon>Cinchonoideae</taxon>
        <taxon>Cinchoneae</taxon>
        <taxon>Cinchona</taxon>
    </lineage>
</organism>
<evidence type="ECO:0000259" key="10">
    <source>
        <dbReference type="PROSITE" id="PS50884"/>
    </source>
</evidence>
<evidence type="ECO:0000256" key="5">
    <source>
        <dbReference type="ARBA" id="ARBA00023125"/>
    </source>
</evidence>
<keyword evidence="5 8" id="KW-0238">DNA-binding</keyword>
<evidence type="ECO:0000256" key="2">
    <source>
        <dbReference type="ARBA" id="ARBA00022771"/>
    </source>
</evidence>
<comment type="subcellular location">
    <subcellularLocation>
        <location evidence="8 9">Nucleus</location>
    </subcellularLocation>
</comment>
<dbReference type="Proteomes" id="UP001630127">
    <property type="component" value="Unassembled WGS sequence"/>
</dbReference>
<evidence type="ECO:0000256" key="1">
    <source>
        <dbReference type="ARBA" id="ARBA00022723"/>
    </source>
</evidence>